<keyword evidence="1" id="KW-1133">Transmembrane helix</keyword>
<dbReference type="AlphaFoldDB" id="A0A9K3L5S2"/>
<proteinExistence type="predicted"/>
<dbReference type="NCBIfam" id="TIGR00730">
    <property type="entry name" value="Rossman fold protein, TIGR00730 family"/>
    <property type="match status" value="1"/>
</dbReference>
<evidence type="ECO:0000256" key="1">
    <source>
        <dbReference type="SAM" id="Phobius"/>
    </source>
</evidence>
<evidence type="ECO:0000313" key="3">
    <source>
        <dbReference type="Proteomes" id="UP000693970"/>
    </source>
</evidence>
<dbReference type="GO" id="GO:0005829">
    <property type="term" value="C:cytosol"/>
    <property type="evidence" value="ECO:0007669"/>
    <property type="project" value="TreeGrafter"/>
</dbReference>
<dbReference type="OrthoDB" id="414463at2759"/>
<dbReference type="Pfam" id="PF03641">
    <property type="entry name" value="Lysine_decarbox"/>
    <property type="match status" value="1"/>
</dbReference>
<dbReference type="GO" id="GO:0009691">
    <property type="term" value="P:cytokinin biosynthetic process"/>
    <property type="evidence" value="ECO:0007669"/>
    <property type="project" value="InterPro"/>
</dbReference>
<dbReference type="InterPro" id="IPR031100">
    <property type="entry name" value="LOG_fam"/>
</dbReference>
<reference evidence="2" key="2">
    <citation type="submission" date="2021-04" db="EMBL/GenBank/DDBJ databases">
        <authorList>
            <person name="Podell S."/>
        </authorList>
    </citation>
    <scope>NUCLEOTIDE SEQUENCE</scope>
    <source>
        <strain evidence="2">Hildebrandi</strain>
    </source>
</reference>
<dbReference type="EMBL" id="JAGRRH010000015">
    <property type="protein sequence ID" value="KAG7355897.1"/>
    <property type="molecule type" value="Genomic_DNA"/>
</dbReference>
<dbReference type="Proteomes" id="UP000693970">
    <property type="component" value="Unassembled WGS sequence"/>
</dbReference>
<reference evidence="2" key="1">
    <citation type="journal article" date="2021" name="Sci. Rep.">
        <title>Diploid genomic architecture of Nitzschia inconspicua, an elite biomass production diatom.</title>
        <authorList>
            <person name="Oliver A."/>
            <person name="Podell S."/>
            <person name="Pinowska A."/>
            <person name="Traller J.C."/>
            <person name="Smith S.R."/>
            <person name="McClure R."/>
            <person name="Beliaev A."/>
            <person name="Bohutskyi P."/>
            <person name="Hill E.A."/>
            <person name="Rabines A."/>
            <person name="Zheng H."/>
            <person name="Allen L.Z."/>
            <person name="Kuo A."/>
            <person name="Grigoriev I.V."/>
            <person name="Allen A.E."/>
            <person name="Hazlebeck D."/>
            <person name="Allen E.E."/>
        </authorList>
    </citation>
    <scope>NUCLEOTIDE SEQUENCE</scope>
    <source>
        <strain evidence="2">Hildebrandi</strain>
    </source>
</reference>
<dbReference type="GO" id="GO:0016799">
    <property type="term" value="F:hydrolase activity, hydrolyzing N-glycosyl compounds"/>
    <property type="evidence" value="ECO:0007669"/>
    <property type="project" value="TreeGrafter"/>
</dbReference>
<dbReference type="InterPro" id="IPR005269">
    <property type="entry name" value="LOG"/>
</dbReference>
<dbReference type="PANTHER" id="PTHR31223">
    <property type="entry name" value="LOG FAMILY PROTEIN YJL055W"/>
    <property type="match status" value="1"/>
</dbReference>
<accession>A0A9K3L5S2</accession>
<feature type="transmembrane region" description="Helical" evidence="1">
    <location>
        <begin position="317"/>
        <end position="339"/>
    </location>
</feature>
<dbReference type="PANTHER" id="PTHR31223:SF70">
    <property type="entry name" value="LOG FAMILY PROTEIN YJL055W"/>
    <property type="match status" value="1"/>
</dbReference>
<keyword evidence="1" id="KW-0472">Membrane</keyword>
<gene>
    <name evidence="2" type="ORF">IV203_000583</name>
</gene>
<protein>
    <submittedName>
        <fullName evidence="2">TIGR00730 family protein</fullName>
    </submittedName>
</protein>
<evidence type="ECO:0000313" key="2">
    <source>
        <dbReference type="EMBL" id="KAG7355897.1"/>
    </source>
</evidence>
<keyword evidence="3" id="KW-1185">Reference proteome</keyword>
<organism evidence="2 3">
    <name type="scientific">Nitzschia inconspicua</name>
    <dbReference type="NCBI Taxonomy" id="303405"/>
    <lineage>
        <taxon>Eukaryota</taxon>
        <taxon>Sar</taxon>
        <taxon>Stramenopiles</taxon>
        <taxon>Ochrophyta</taxon>
        <taxon>Bacillariophyta</taxon>
        <taxon>Bacillariophyceae</taxon>
        <taxon>Bacillariophycidae</taxon>
        <taxon>Bacillariales</taxon>
        <taxon>Bacillariaceae</taxon>
        <taxon>Nitzschia</taxon>
    </lineage>
</organism>
<name>A0A9K3L5S2_9STRA</name>
<keyword evidence="1" id="KW-0812">Transmembrane</keyword>
<sequence length="343" mass="37045">MSSPPNDCDQTHNVMVLDPDLLLSEFCAVEASKPLRITCYGSSSSRTPEKYLKEARSLGYILAKRGHVCVNGAGSYGCMAAMNDGVLAGNGHVIGVIHEMFLVDNGYWGVGGKVIRDGGAHKVFENATTTSNDHHASLTIAHPKENDGPVREILVAGGSDLQERKKLLVQSCDALVVLPGGPGTWDELWEMACARHLNLNQLPIVCVNVDGYYEPFREMLQKAYEDELIKLVPEEIVHFASSSEEAVRWIEAVKAGTPSIEAAKQQRAALKHKTSIIKGSSFFSASPYQDGRSSFFSFVLSSVSGGDEDASATLSSWAPLLGITFVIGTAFGVLISSSLPRRR</sequence>
<comment type="caution">
    <text evidence="2">The sequence shown here is derived from an EMBL/GenBank/DDBJ whole genome shotgun (WGS) entry which is preliminary data.</text>
</comment>